<name>A0A7W4W9K1_9GAMM</name>
<organism evidence="4 5">
    <name type="scientific">Microbulbifer rhizosphaerae</name>
    <dbReference type="NCBI Taxonomy" id="1562603"/>
    <lineage>
        <taxon>Bacteria</taxon>
        <taxon>Pseudomonadati</taxon>
        <taxon>Pseudomonadota</taxon>
        <taxon>Gammaproteobacteria</taxon>
        <taxon>Cellvibrionales</taxon>
        <taxon>Microbulbiferaceae</taxon>
        <taxon>Microbulbifer</taxon>
    </lineage>
</organism>
<accession>A0A7W4W9K1</accession>
<dbReference type="SUPFAM" id="SSF53474">
    <property type="entry name" value="alpha/beta-Hydrolases"/>
    <property type="match status" value="1"/>
</dbReference>
<gene>
    <name evidence="4" type="ORF">FHS09_001015</name>
</gene>
<dbReference type="GO" id="GO:0016787">
    <property type="term" value="F:hydrolase activity"/>
    <property type="evidence" value="ECO:0007669"/>
    <property type="project" value="UniProtKB-KW"/>
</dbReference>
<feature type="domain" description="Alpha/beta hydrolase fold-3" evidence="3">
    <location>
        <begin position="76"/>
        <end position="282"/>
    </location>
</feature>
<protein>
    <submittedName>
        <fullName evidence="4">Acetyl esterase</fullName>
        <ecNumber evidence="4">3.1.1.-</ecNumber>
    </submittedName>
</protein>
<dbReference type="RefSeq" id="WP_183457370.1">
    <property type="nucleotide sequence ID" value="NZ_JACHWZ010000004.1"/>
</dbReference>
<comment type="similarity">
    <text evidence="1">Belongs to the 'GDXG' lipolytic enzyme family.</text>
</comment>
<dbReference type="PANTHER" id="PTHR48081:SF8">
    <property type="entry name" value="ALPHA_BETA HYDROLASE FOLD-3 DOMAIN-CONTAINING PROTEIN-RELATED"/>
    <property type="match status" value="1"/>
</dbReference>
<dbReference type="InterPro" id="IPR013094">
    <property type="entry name" value="AB_hydrolase_3"/>
</dbReference>
<proteinExistence type="inferred from homology"/>
<keyword evidence="5" id="KW-1185">Reference proteome</keyword>
<comment type="caution">
    <text evidence="4">The sequence shown here is derived from an EMBL/GenBank/DDBJ whole genome shotgun (WGS) entry which is preliminary data.</text>
</comment>
<dbReference type="Pfam" id="PF07859">
    <property type="entry name" value="Abhydrolase_3"/>
    <property type="match status" value="1"/>
</dbReference>
<evidence type="ECO:0000256" key="2">
    <source>
        <dbReference type="ARBA" id="ARBA00022801"/>
    </source>
</evidence>
<evidence type="ECO:0000256" key="1">
    <source>
        <dbReference type="ARBA" id="ARBA00010515"/>
    </source>
</evidence>
<sequence>MPLHPIAQAIIEQLEAQPPLHTLTVEAAREHLRQFARSQPQGEAVAAVEDRLVPVGDGEIPIRIYIPHGTGPFPIVVYFHGGGWTIGDLDTDDTTCRAITNAAASLVVSVNYRHAPEYKFPTAVEDAYASVCWVVDHATGFNGDPARLAVAGTSAGANLATVTTLIARDREYPAIAGQVLQVPVTNHAFDTPSYQDCATGYGLERATGEWFWHNYLRTPEDGAHEYASPLRAASLARLPAALIITAEFDPLRSEGEAYARRLESAGVPVSYHCKKGMTHLFLGPEPMDDIAGFLGSLFLLI</sequence>
<dbReference type="Gene3D" id="3.40.50.1820">
    <property type="entry name" value="alpha/beta hydrolase"/>
    <property type="match status" value="1"/>
</dbReference>
<dbReference type="InterPro" id="IPR029058">
    <property type="entry name" value="AB_hydrolase_fold"/>
</dbReference>
<evidence type="ECO:0000313" key="4">
    <source>
        <dbReference type="EMBL" id="MBB3060200.1"/>
    </source>
</evidence>
<keyword evidence="2 4" id="KW-0378">Hydrolase</keyword>
<reference evidence="4 5" key="1">
    <citation type="submission" date="2020-08" db="EMBL/GenBank/DDBJ databases">
        <title>Genomic Encyclopedia of Type Strains, Phase III (KMG-III): the genomes of soil and plant-associated and newly described type strains.</title>
        <authorList>
            <person name="Whitman W."/>
        </authorList>
    </citation>
    <scope>NUCLEOTIDE SEQUENCE [LARGE SCALE GENOMIC DNA]</scope>
    <source>
        <strain evidence="4 5">CECT 8799</strain>
    </source>
</reference>
<dbReference type="InterPro" id="IPR050300">
    <property type="entry name" value="GDXG_lipolytic_enzyme"/>
</dbReference>
<dbReference type="AlphaFoldDB" id="A0A7W4W9K1"/>
<evidence type="ECO:0000259" key="3">
    <source>
        <dbReference type="Pfam" id="PF07859"/>
    </source>
</evidence>
<dbReference type="EC" id="3.1.1.-" evidence="4"/>
<dbReference type="Proteomes" id="UP000535937">
    <property type="component" value="Unassembled WGS sequence"/>
</dbReference>
<dbReference type="FunFam" id="3.40.50.1820:FF:000089">
    <property type="entry name" value="Alpha/beta hydrolase"/>
    <property type="match status" value="1"/>
</dbReference>
<evidence type="ECO:0000313" key="5">
    <source>
        <dbReference type="Proteomes" id="UP000535937"/>
    </source>
</evidence>
<dbReference type="PANTHER" id="PTHR48081">
    <property type="entry name" value="AB HYDROLASE SUPERFAMILY PROTEIN C4A8.06C"/>
    <property type="match status" value="1"/>
</dbReference>
<dbReference type="EMBL" id="JACHWZ010000004">
    <property type="protein sequence ID" value="MBB3060200.1"/>
    <property type="molecule type" value="Genomic_DNA"/>
</dbReference>